<organism evidence="2 3">
    <name type="scientific">Tenggerimyces flavus</name>
    <dbReference type="NCBI Taxonomy" id="1708749"/>
    <lineage>
        <taxon>Bacteria</taxon>
        <taxon>Bacillati</taxon>
        <taxon>Actinomycetota</taxon>
        <taxon>Actinomycetes</taxon>
        <taxon>Propionibacteriales</taxon>
        <taxon>Nocardioidaceae</taxon>
        <taxon>Tenggerimyces</taxon>
    </lineage>
</organism>
<reference evidence="3" key="1">
    <citation type="journal article" date="2019" name="Int. J. Syst. Evol. Microbiol.">
        <title>The Global Catalogue of Microorganisms (GCM) 10K type strain sequencing project: providing services to taxonomists for standard genome sequencing and annotation.</title>
        <authorList>
            <consortium name="The Broad Institute Genomics Platform"/>
            <consortium name="The Broad Institute Genome Sequencing Center for Infectious Disease"/>
            <person name="Wu L."/>
            <person name="Ma J."/>
        </authorList>
    </citation>
    <scope>NUCLEOTIDE SEQUENCE [LARGE SCALE GENOMIC DNA]</scope>
    <source>
        <strain evidence="3">CGMCC 4.7241</strain>
    </source>
</reference>
<gene>
    <name evidence="2" type="ORF">ACFOUW_21735</name>
</gene>
<dbReference type="InterPro" id="IPR041581">
    <property type="entry name" value="Glyoxalase_6"/>
</dbReference>
<name>A0ABV7YDS3_9ACTN</name>
<keyword evidence="3" id="KW-1185">Reference proteome</keyword>
<dbReference type="PANTHER" id="PTHR35908">
    <property type="entry name" value="HYPOTHETICAL FUSION PROTEIN"/>
    <property type="match status" value="1"/>
</dbReference>
<dbReference type="Gene3D" id="3.10.180.10">
    <property type="entry name" value="2,3-Dihydroxybiphenyl 1,2-Dioxygenase, domain 1"/>
    <property type="match status" value="1"/>
</dbReference>
<protein>
    <submittedName>
        <fullName evidence="2">VOC family protein</fullName>
    </submittedName>
</protein>
<accession>A0ABV7YDS3</accession>
<proteinExistence type="predicted"/>
<dbReference type="RefSeq" id="WP_205117827.1">
    <property type="nucleotide sequence ID" value="NZ_JAFBCM010000001.1"/>
</dbReference>
<dbReference type="Pfam" id="PF18029">
    <property type="entry name" value="Glyoxalase_6"/>
    <property type="match status" value="1"/>
</dbReference>
<dbReference type="PANTHER" id="PTHR35908:SF1">
    <property type="entry name" value="CONSERVED PROTEIN"/>
    <property type="match status" value="1"/>
</dbReference>
<sequence>MAYDLHLVFDCADVDLVSRFWLVALEGYTYPGCPPDDPARPPTGFATWEEWADAQGIPEDQRYLARTIVDSTGKRPDIFFNAVPEPKTVKNRVHLDIAVSRTVPAEESEARKEAEAERLIAAGATLVSRTHLLVLRDPEGNEFCIT</sequence>
<dbReference type="InterPro" id="IPR029068">
    <property type="entry name" value="Glyas_Bleomycin-R_OHBP_Dase"/>
</dbReference>
<dbReference type="EMBL" id="JBHRZH010000018">
    <property type="protein sequence ID" value="MFC3763475.1"/>
    <property type="molecule type" value="Genomic_DNA"/>
</dbReference>
<dbReference type="Proteomes" id="UP001595699">
    <property type="component" value="Unassembled WGS sequence"/>
</dbReference>
<evidence type="ECO:0000313" key="2">
    <source>
        <dbReference type="EMBL" id="MFC3763475.1"/>
    </source>
</evidence>
<evidence type="ECO:0000259" key="1">
    <source>
        <dbReference type="Pfam" id="PF18029"/>
    </source>
</evidence>
<comment type="caution">
    <text evidence="2">The sequence shown here is derived from an EMBL/GenBank/DDBJ whole genome shotgun (WGS) entry which is preliminary data.</text>
</comment>
<feature type="domain" description="Glyoxalase-like" evidence="1">
    <location>
        <begin position="7"/>
        <end position="146"/>
    </location>
</feature>
<evidence type="ECO:0000313" key="3">
    <source>
        <dbReference type="Proteomes" id="UP001595699"/>
    </source>
</evidence>